<organism evidence="4 5">
    <name type="scientific">Melanomma pulvis-pyrius CBS 109.77</name>
    <dbReference type="NCBI Taxonomy" id="1314802"/>
    <lineage>
        <taxon>Eukaryota</taxon>
        <taxon>Fungi</taxon>
        <taxon>Dikarya</taxon>
        <taxon>Ascomycota</taxon>
        <taxon>Pezizomycotina</taxon>
        <taxon>Dothideomycetes</taxon>
        <taxon>Pleosporomycetidae</taxon>
        <taxon>Pleosporales</taxon>
        <taxon>Melanommataceae</taxon>
        <taxon>Melanomma</taxon>
    </lineage>
</organism>
<keyword evidence="5" id="KW-1185">Reference proteome</keyword>
<dbReference type="InterPro" id="IPR002110">
    <property type="entry name" value="Ankyrin_rpt"/>
</dbReference>
<dbReference type="PROSITE" id="PS50088">
    <property type="entry name" value="ANK_REPEAT"/>
    <property type="match status" value="1"/>
</dbReference>
<proteinExistence type="predicted"/>
<dbReference type="AlphaFoldDB" id="A0A6A6X4X0"/>
<evidence type="ECO:0000313" key="5">
    <source>
        <dbReference type="Proteomes" id="UP000799757"/>
    </source>
</evidence>
<keyword evidence="1" id="KW-0677">Repeat</keyword>
<evidence type="ECO:0000256" key="2">
    <source>
        <dbReference type="ARBA" id="ARBA00023043"/>
    </source>
</evidence>
<dbReference type="Gene3D" id="1.25.40.20">
    <property type="entry name" value="Ankyrin repeat-containing domain"/>
    <property type="match status" value="1"/>
</dbReference>
<gene>
    <name evidence="4" type="ORF">K505DRAFT_221280</name>
</gene>
<feature type="non-terminal residue" evidence="4">
    <location>
        <position position="126"/>
    </location>
</feature>
<protein>
    <submittedName>
        <fullName evidence="4">Ankyrin</fullName>
    </submittedName>
</protein>
<name>A0A6A6X4X0_9PLEO</name>
<dbReference type="Pfam" id="PF12796">
    <property type="entry name" value="Ank_2"/>
    <property type="match status" value="1"/>
</dbReference>
<dbReference type="EMBL" id="MU002027">
    <property type="protein sequence ID" value="KAF2791281.1"/>
    <property type="molecule type" value="Genomic_DNA"/>
</dbReference>
<dbReference type="SUPFAM" id="SSF48403">
    <property type="entry name" value="Ankyrin repeat"/>
    <property type="match status" value="1"/>
</dbReference>
<feature type="non-terminal residue" evidence="4">
    <location>
        <position position="1"/>
    </location>
</feature>
<feature type="repeat" description="ANK" evidence="3">
    <location>
        <begin position="98"/>
        <end position="126"/>
    </location>
</feature>
<evidence type="ECO:0000256" key="1">
    <source>
        <dbReference type="ARBA" id="ARBA00022737"/>
    </source>
</evidence>
<evidence type="ECO:0000256" key="3">
    <source>
        <dbReference type="PROSITE-ProRule" id="PRU00023"/>
    </source>
</evidence>
<sequence length="126" mass="13512">TALYLVCAFGEQRAAGFLIEHGSDVSVPGGRFGNPLQAALAYIGGAACIQALLAKGTNVNANSGHFGTALMTSLKGDNDTIVEILLRNEADPIQLSHKKRRRLHYACRKQKLNAVQMLLRHGADVN</sequence>
<dbReference type="PANTHER" id="PTHR24198">
    <property type="entry name" value="ANKYRIN REPEAT AND PROTEIN KINASE DOMAIN-CONTAINING PROTEIN"/>
    <property type="match status" value="1"/>
</dbReference>
<dbReference type="InterPro" id="IPR036770">
    <property type="entry name" value="Ankyrin_rpt-contain_sf"/>
</dbReference>
<keyword evidence="2 3" id="KW-0040">ANK repeat</keyword>
<dbReference type="PROSITE" id="PS50297">
    <property type="entry name" value="ANK_REP_REGION"/>
    <property type="match status" value="1"/>
</dbReference>
<dbReference type="PANTHER" id="PTHR24198:SF193">
    <property type="match status" value="1"/>
</dbReference>
<dbReference type="Proteomes" id="UP000799757">
    <property type="component" value="Unassembled WGS sequence"/>
</dbReference>
<evidence type="ECO:0000313" key="4">
    <source>
        <dbReference type="EMBL" id="KAF2791281.1"/>
    </source>
</evidence>
<dbReference type="OrthoDB" id="366390at2759"/>
<accession>A0A6A6X4X0</accession>
<reference evidence="4" key="1">
    <citation type="journal article" date="2020" name="Stud. Mycol.">
        <title>101 Dothideomycetes genomes: a test case for predicting lifestyles and emergence of pathogens.</title>
        <authorList>
            <person name="Haridas S."/>
            <person name="Albert R."/>
            <person name="Binder M."/>
            <person name="Bloem J."/>
            <person name="Labutti K."/>
            <person name="Salamov A."/>
            <person name="Andreopoulos B."/>
            <person name="Baker S."/>
            <person name="Barry K."/>
            <person name="Bills G."/>
            <person name="Bluhm B."/>
            <person name="Cannon C."/>
            <person name="Castanera R."/>
            <person name="Culley D."/>
            <person name="Daum C."/>
            <person name="Ezra D."/>
            <person name="Gonzalez J."/>
            <person name="Henrissat B."/>
            <person name="Kuo A."/>
            <person name="Liang C."/>
            <person name="Lipzen A."/>
            <person name="Lutzoni F."/>
            <person name="Magnuson J."/>
            <person name="Mondo S."/>
            <person name="Nolan M."/>
            <person name="Ohm R."/>
            <person name="Pangilinan J."/>
            <person name="Park H.-J."/>
            <person name="Ramirez L."/>
            <person name="Alfaro M."/>
            <person name="Sun H."/>
            <person name="Tritt A."/>
            <person name="Yoshinaga Y."/>
            <person name="Zwiers L.-H."/>
            <person name="Turgeon B."/>
            <person name="Goodwin S."/>
            <person name="Spatafora J."/>
            <person name="Crous P."/>
            <person name="Grigoriev I."/>
        </authorList>
    </citation>
    <scope>NUCLEOTIDE SEQUENCE</scope>
    <source>
        <strain evidence="4">CBS 109.77</strain>
    </source>
</reference>